<feature type="region of interest" description="Disordered" evidence="1">
    <location>
        <begin position="155"/>
        <end position="182"/>
    </location>
</feature>
<feature type="compositionally biased region" description="Basic and acidic residues" evidence="1">
    <location>
        <begin position="107"/>
        <end position="120"/>
    </location>
</feature>
<name>A0A7E6DPX3_9CHIR</name>
<protein>
    <submittedName>
        <fullName evidence="3">Uncharacterized protein C1orf159 homolog isoform X4</fullName>
    </submittedName>
</protein>
<feature type="region of interest" description="Disordered" evidence="1">
    <location>
        <begin position="195"/>
        <end position="229"/>
    </location>
</feature>
<dbReference type="CTD" id="313775"/>
<dbReference type="RefSeq" id="XP_035881039.1">
    <property type="nucleotide sequence ID" value="XM_036025146.1"/>
</dbReference>
<dbReference type="Proteomes" id="UP000504628">
    <property type="component" value="Chromosome 5"/>
</dbReference>
<proteinExistence type="predicted"/>
<feature type="compositionally biased region" description="Low complexity" evidence="1">
    <location>
        <begin position="127"/>
        <end position="138"/>
    </location>
</feature>
<dbReference type="AlphaFoldDB" id="A0A7E6DPX3"/>
<evidence type="ECO:0000313" key="3">
    <source>
        <dbReference type="RefSeq" id="XP_035881039.1"/>
    </source>
</evidence>
<reference evidence="3" key="1">
    <citation type="submission" date="2025-08" db="UniProtKB">
        <authorList>
            <consortium name="RefSeq"/>
        </authorList>
    </citation>
    <scope>IDENTIFICATION</scope>
    <source>
        <tissue evidence="3">Muscle</tissue>
    </source>
</reference>
<keyword evidence="2" id="KW-1185">Reference proteome</keyword>
<evidence type="ECO:0000256" key="1">
    <source>
        <dbReference type="SAM" id="MobiDB-lite"/>
    </source>
</evidence>
<feature type="region of interest" description="Disordered" evidence="1">
    <location>
        <begin position="1"/>
        <end position="138"/>
    </location>
</feature>
<dbReference type="GeneID" id="114498064"/>
<feature type="compositionally biased region" description="Low complexity" evidence="1">
    <location>
        <begin position="42"/>
        <end position="55"/>
    </location>
</feature>
<organism evidence="2 3">
    <name type="scientific">Phyllostomus discolor</name>
    <name type="common">pale spear-nosed bat</name>
    <dbReference type="NCBI Taxonomy" id="89673"/>
    <lineage>
        <taxon>Eukaryota</taxon>
        <taxon>Metazoa</taxon>
        <taxon>Chordata</taxon>
        <taxon>Craniata</taxon>
        <taxon>Vertebrata</taxon>
        <taxon>Euteleostomi</taxon>
        <taxon>Mammalia</taxon>
        <taxon>Eutheria</taxon>
        <taxon>Laurasiatheria</taxon>
        <taxon>Chiroptera</taxon>
        <taxon>Yangochiroptera</taxon>
        <taxon>Phyllostomidae</taxon>
        <taxon>Phyllostominae</taxon>
        <taxon>Phyllostomus</taxon>
    </lineage>
</organism>
<gene>
    <name evidence="3" type="primary">C5H1orf159</name>
</gene>
<sequence length="229" mass="24221">MCSFDLGVSRPRTGAAAAERLQVPGVTARPPGGRGVRKRNPKGAGTPTPGHGAPARRPPGRPPGGSRRQVLGERGPAARVLCGRGGRQHHLPGHEPVRPSCWPGHTAPREPEHGDARTAESRGPSGGSLSLPGDLLPQLQPHPLGGWLLLPQARQQTAQALLRKEQSPGPAAWRNRRDDPPTTVLSAEATLRQAGEALRQGRGPRRRLLGGGPGQQRLSPRLARSSAHR</sequence>
<accession>A0A7E6DPX3</accession>
<evidence type="ECO:0000313" key="2">
    <source>
        <dbReference type="Proteomes" id="UP000504628"/>
    </source>
</evidence>